<keyword evidence="6" id="KW-0346">Stress response</keyword>
<feature type="domain" description="Histidine kinase/HSP90-like ATPase" evidence="10">
    <location>
        <begin position="35"/>
        <end position="189"/>
    </location>
</feature>
<dbReference type="Pfam" id="PF13589">
    <property type="entry name" value="HATPase_c_3"/>
    <property type="match status" value="1"/>
</dbReference>
<dbReference type="FunFam" id="3.30.565.10:FF:000204">
    <property type="entry name" value="Heat shock protein HSP 90-beta"/>
    <property type="match status" value="1"/>
</dbReference>
<dbReference type="NCBIfam" id="NF003555">
    <property type="entry name" value="PRK05218.1"/>
    <property type="match status" value="1"/>
</dbReference>
<name>A0AAV6GRT5_9TELE</name>
<feature type="region of interest" description="Disordered" evidence="9">
    <location>
        <begin position="598"/>
        <end position="619"/>
    </location>
</feature>
<dbReference type="InterPro" id="IPR020575">
    <property type="entry name" value="Hsp90_N"/>
</dbReference>
<dbReference type="Pfam" id="PF00183">
    <property type="entry name" value="HSP90"/>
    <property type="match status" value="1"/>
</dbReference>
<comment type="caution">
    <text evidence="11">The sequence shown here is derived from an EMBL/GenBank/DDBJ whole genome shotgun (WGS) entry which is preliminary data.</text>
</comment>
<dbReference type="InterPro" id="IPR019805">
    <property type="entry name" value="Heat_shock_protein_90_CS"/>
</dbReference>
<keyword evidence="3" id="KW-0963">Cytoplasm</keyword>
<feature type="binding site" evidence="8">
    <location>
        <begin position="128"/>
        <end position="133"/>
    </location>
    <ligand>
        <name>ATP</name>
        <dbReference type="ChEBI" id="CHEBI:30616"/>
    </ligand>
</feature>
<dbReference type="CDD" id="cd16927">
    <property type="entry name" value="HATPase_Hsp90-like"/>
    <property type="match status" value="1"/>
</dbReference>
<sequence length="619" mass="71507">MPEAQNIMAEEVETFAFQAEIAQLMSLIINTFYSNKEIFLRELISNSSDALDKIRYESLTDPSKLESCKDLKIDVIPDQHAKTLTLIDTGIGMTKADLINNLGTIAKSGTKAFMEALQAGADISMIGQFGVGFYSAYLVAERVTVITKHNDDEQYIWESAAGGSFTVKTDPGESIGRGTKVILHLKEDQTEYTEEKRVKEIVKKHSQFIGYPITLYIEKTREKEVDLEEGEKIEEVDAAEDKDKPQIEDIGADEDEDTKESKNKRMKKVKEKYTDVQELNKTKPIWTRNPDDISVDEYGEFYKSLTNDWEDHLAVKHFSVEGQLEFRALLFAPRRAAFDLFENKKKKNNIKLYVRRVFIMDNCDELIPEYLNFIKGVVDSEDLPLNISREMLQQSKILKVIRKNLVKKCLDLFTEISEDKENYKKFYEQFSKNIKLGIHEDSQNRKKLSDMLRYFTSNSADEMVSLKDYVSRMKENQKHIYYITGETKEQVANSAFVERLRKAGLEVIYMIEPIDEYCVQQLKEYDGKNLVSVTKEGLELPEDDEEKKKQDELKTKFENLCKIMKDILDKKNREGFCVQPSGVLPLLHCDQHVRLDSQHGEDHEVSGPERQRHHGLHDS</sequence>
<evidence type="ECO:0000256" key="5">
    <source>
        <dbReference type="ARBA" id="ARBA00022840"/>
    </source>
</evidence>
<dbReference type="SUPFAM" id="SSF54211">
    <property type="entry name" value="Ribosomal protein S5 domain 2-like"/>
    <property type="match status" value="1"/>
</dbReference>
<keyword evidence="4 8" id="KW-0547">Nucleotide-binding</keyword>
<dbReference type="EMBL" id="JADWDJ010000008">
    <property type="protein sequence ID" value="KAG5276662.1"/>
    <property type="molecule type" value="Genomic_DNA"/>
</dbReference>
<dbReference type="PRINTS" id="PR00775">
    <property type="entry name" value="HEATSHOCK90"/>
</dbReference>
<evidence type="ECO:0000313" key="12">
    <source>
        <dbReference type="Proteomes" id="UP000823561"/>
    </source>
</evidence>
<feature type="binding site" evidence="8">
    <location>
        <position position="93"/>
    </location>
    <ligand>
        <name>ATP</name>
        <dbReference type="ChEBI" id="CHEBI:30616"/>
    </ligand>
</feature>
<dbReference type="PANTHER" id="PTHR11528">
    <property type="entry name" value="HEAT SHOCK PROTEIN 90 FAMILY MEMBER"/>
    <property type="match status" value="1"/>
</dbReference>
<dbReference type="HAMAP" id="MF_00505">
    <property type="entry name" value="HSP90"/>
    <property type="match status" value="1"/>
</dbReference>
<dbReference type="InterPro" id="IPR001404">
    <property type="entry name" value="Hsp90_fam"/>
</dbReference>
<dbReference type="GO" id="GO:0016887">
    <property type="term" value="F:ATP hydrolysis activity"/>
    <property type="evidence" value="ECO:0007669"/>
    <property type="project" value="InterPro"/>
</dbReference>
<dbReference type="SUPFAM" id="SSF55874">
    <property type="entry name" value="ATPase domain of HSP90 chaperone/DNA topoisomerase II/histidine kinase"/>
    <property type="match status" value="1"/>
</dbReference>
<evidence type="ECO:0000259" key="10">
    <source>
        <dbReference type="SMART" id="SM00387"/>
    </source>
</evidence>
<gene>
    <name evidence="11" type="ORF">AALO_G00108240</name>
</gene>
<dbReference type="FunFam" id="3.30.230.80:FF:000001">
    <property type="entry name" value="Heat shock protein 90 alpha"/>
    <property type="match status" value="1"/>
</dbReference>
<dbReference type="FunFam" id="3.40.50.11260:FF:000001">
    <property type="entry name" value="Heat shock protein 90 alpha"/>
    <property type="match status" value="1"/>
</dbReference>
<dbReference type="GO" id="GO:0005737">
    <property type="term" value="C:cytoplasm"/>
    <property type="evidence" value="ECO:0007669"/>
    <property type="project" value="UniProtKB-SubCell"/>
</dbReference>
<comment type="similarity">
    <text evidence="2">Belongs to the heat shock protein 90 family.</text>
</comment>
<dbReference type="Gene3D" id="3.40.50.11260">
    <property type="match status" value="1"/>
</dbReference>
<feature type="binding site" evidence="8">
    <location>
        <position position="389"/>
    </location>
    <ligand>
        <name>ATP</name>
        <dbReference type="ChEBI" id="CHEBI:30616"/>
    </ligand>
</feature>
<dbReference type="PIRSF" id="PIRSF002583">
    <property type="entry name" value="Hsp90"/>
    <property type="match status" value="1"/>
</dbReference>
<organism evidence="11 12">
    <name type="scientific">Alosa alosa</name>
    <name type="common">allis shad</name>
    <dbReference type="NCBI Taxonomy" id="278164"/>
    <lineage>
        <taxon>Eukaryota</taxon>
        <taxon>Metazoa</taxon>
        <taxon>Chordata</taxon>
        <taxon>Craniata</taxon>
        <taxon>Vertebrata</taxon>
        <taxon>Euteleostomi</taxon>
        <taxon>Actinopterygii</taxon>
        <taxon>Neopterygii</taxon>
        <taxon>Teleostei</taxon>
        <taxon>Clupei</taxon>
        <taxon>Clupeiformes</taxon>
        <taxon>Clupeoidei</taxon>
        <taxon>Clupeidae</taxon>
        <taxon>Alosa</taxon>
    </lineage>
</organism>
<proteinExistence type="inferred from homology"/>
<evidence type="ECO:0000256" key="3">
    <source>
        <dbReference type="ARBA" id="ARBA00022490"/>
    </source>
</evidence>
<dbReference type="GO" id="GO:0140662">
    <property type="term" value="F:ATP-dependent protein folding chaperone"/>
    <property type="evidence" value="ECO:0007669"/>
    <property type="project" value="InterPro"/>
</dbReference>
<dbReference type="InterPro" id="IPR037196">
    <property type="entry name" value="HSP90_C"/>
</dbReference>
<feature type="region of interest" description="Disordered" evidence="9">
    <location>
        <begin position="228"/>
        <end position="266"/>
    </location>
</feature>
<feature type="binding site" evidence="8">
    <location>
        <position position="107"/>
    </location>
    <ligand>
        <name>ATP</name>
        <dbReference type="ChEBI" id="CHEBI:30616"/>
    </ligand>
</feature>
<dbReference type="AlphaFoldDB" id="A0AAV6GRT5"/>
<keyword evidence="5 8" id="KW-0067">ATP-binding</keyword>
<dbReference type="GO" id="GO:0005524">
    <property type="term" value="F:ATP binding"/>
    <property type="evidence" value="ECO:0007669"/>
    <property type="project" value="UniProtKB-KW"/>
</dbReference>
<feature type="binding site" evidence="8">
    <location>
        <position position="179"/>
    </location>
    <ligand>
        <name>ATP</name>
        <dbReference type="ChEBI" id="CHEBI:30616"/>
    </ligand>
</feature>
<feature type="binding site" evidence="8">
    <location>
        <position position="46"/>
    </location>
    <ligand>
        <name>ATP</name>
        <dbReference type="ChEBI" id="CHEBI:30616"/>
    </ligand>
</feature>
<keyword evidence="12" id="KW-1185">Reference proteome</keyword>
<reference evidence="11" key="1">
    <citation type="submission" date="2020-10" db="EMBL/GenBank/DDBJ databases">
        <title>Chromosome-scale genome assembly of the Allis shad, Alosa alosa.</title>
        <authorList>
            <person name="Margot Z."/>
            <person name="Christophe K."/>
            <person name="Cabau C."/>
            <person name="Louis A."/>
            <person name="Berthelot C."/>
            <person name="Parey E."/>
            <person name="Roest Crollius H."/>
            <person name="Montfort J."/>
            <person name="Robinson-Rechavi M."/>
            <person name="Bucao C."/>
            <person name="Bouchez O."/>
            <person name="Gislard M."/>
            <person name="Lluch J."/>
            <person name="Milhes M."/>
            <person name="Lampietro C."/>
            <person name="Lopez Roques C."/>
            <person name="Donnadieu C."/>
            <person name="Braasch I."/>
            <person name="Desvignes T."/>
            <person name="Postlethwait J."/>
            <person name="Bobe J."/>
            <person name="Guiguen Y."/>
        </authorList>
    </citation>
    <scope>NUCLEOTIDE SEQUENCE</scope>
    <source>
        <strain evidence="11">M-15738</strain>
        <tissue evidence="11">Blood</tissue>
    </source>
</reference>
<feature type="binding site" evidence="8">
    <location>
        <position position="42"/>
    </location>
    <ligand>
        <name>ATP</name>
        <dbReference type="ChEBI" id="CHEBI:30616"/>
    </ligand>
</feature>
<evidence type="ECO:0000256" key="7">
    <source>
        <dbReference type="ARBA" id="ARBA00023186"/>
    </source>
</evidence>
<evidence type="ECO:0000256" key="6">
    <source>
        <dbReference type="ARBA" id="ARBA00023016"/>
    </source>
</evidence>
<dbReference type="GO" id="GO:0051082">
    <property type="term" value="F:unfolded protein binding"/>
    <property type="evidence" value="ECO:0007669"/>
    <property type="project" value="InterPro"/>
</dbReference>
<dbReference type="InterPro" id="IPR020568">
    <property type="entry name" value="Ribosomal_Su5_D2-typ_SF"/>
</dbReference>
<evidence type="ECO:0000256" key="1">
    <source>
        <dbReference type="ARBA" id="ARBA00004496"/>
    </source>
</evidence>
<dbReference type="InterPro" id="IPR036890">
    <property type="entry name" value="HATPase_C_sf"/>
</dbReference>
<dbReference type="Gene3D" id="3.30.565.10">
    <property type="entry name" value="Histidine kinase-like ATPase, C-terminal domain"/>
    <property type="match status" value="1"/>
</dbReference>
<feature type="compositionally biased region" description="Basic and acidic residues" evidence="9">
    <location>
        <begin position="233"/>
        <end position="247"/>
    </location>
</feature>
<dbReference type="InterPro" id="IPR003594">
    <property type="entry name" value="HATPase_dom"/>
</dbReference>
<dbReference type="PROSITE" id="PS00298">
    <property type="entry name" value="HSP90"/>
    <property type="match status" value="1"/>
</dbReference>
<dbReference type="Proteomes" id="UP000823561">
    <property type="component" value="Chromosome 8"/>
</dbReference>
<evidence type="ECO:0000256" key="9">
    <source>
        <dbReference type="SAM" id="MobiDB-lite"/>
    </source>
</evidence>
<keyword evidence="7" id="KW-0143">Chaperone</keyword>
<accession>A0AAV6GRT5</accession>
<dbReference type="Gene3D" id="3.30.230.80">
    <property type="match status" value="1"/>
</dbReference>
<evidence type="ECO:0000256" key="8">
    <source>
        <dbReference type="PIRSR" id="PIRSR002583-1"/>
    </source>
</evidence>
<feature type="binding site" evidence="8">
    <location>
        <position position="101"/>
    </location>
    <ligand>
        <name>ATP</name>
        <dbReference type="ChEBI" id="CHEBI:30616"/>
    </ligand>
</feature>
<feature type="binding site" evidence="8">
    <location>
        <position position="88"/>
    </location>
    <ligand>
        <name>ATP</name>
        <dbReference type="ChEBI" id="CHEBI:30616"/>
    </ligand>
</feature>
<dbReference type="Gene3D" id="1.20.120.790">
    <property type="entry name" value="Heat shock protein 90, C-terminal domain"/>
    <property type="match status" value="1"/>
</dbReference>
<evidence type="ECO:0000313" key="11">
    <source>
        <dbReference type="EMBL" id="KAG5276662.1"/>
    </source>
</evidence>
<dbReference type="SMART" id="SM00387">
    <property type="entry name" value="HATPase_c"/>
    <property type="match status" value="1"/>
</dbReference>
<comment type="subcellular location">
    <subcellularLocation>
        <location evidence="1">Cytoplasm</location>
    </subcellularLocation>
</comment>
<evidence type="ECO:0000256" key="4">
    <source>
        <dbReference type="ARBA" id="ARBA00022741"/>
    </source>
</evidence>
<evidence type="ECO:0000256" key="2">
    <source>
        <dbReference type="ARBA" id="ARBA00008239"/>
    </source>
</evidence>
<protein>
    <recommendedName>
        <fullName evidence="10">Histidine kinase/HSP90-like ATPase domain-containing protein</fullName>
    </recommendedName>
</protein>
<feature type="binding site" evidence="8">
    <location>
        <begin position="108"/>
        <end position="109"/>
    </location>
    <ligand>
        <name>ATP</name>
        <dbReference type="ChEBI" id="CHEBI:30616"/>
    </ligand>
</feature>